<dbReference type="EMBL" id="CP063196">
    <property type="protein sequence ID" value="UOE22164.1"/>
    <property type="molecule type" value="Genomic_DNA"/>
</dbReference>
<evidence type="ECO:0000256" key="2">
    <source>
        <dbReference type="ARBA" id="ARBA00023002"/>
    </source>
</evidence>
<dbReference type="PANTHER" id="PTHR42986">
    <property type="entry name" value="BENZALDEHYDE DEHYDROGENASE YFMT"/>
    <property type="match status" value="1"/>
</dbReference>
<dbReference type="SUPFAM" id="SSF53720">
    <property type="entry name" value="ALDH-like"/>
    <property type="match status" value="1"/>
</dbReference>
<dbReference type="Gene3D" id="3.40.605.10">
    <property type="entry name" value="Aldehyde Dehydrogenase, Chain A, domain 1"/>
    <property type="match status" value="1"/>
</dbReference>
<comment type="similarity">
    <text evidence="1">Belongs to the aldehyde dehydrogenase family.</text>
</comment>
<organism evidence="4 5">
    <name type="scientific">Thermobifida halotolerans</name>
    <dbReference type="NCBI Taxonomy" id="483545"/>
    <lineage>
        <taxon>Bacteria</taxon>
        <taxon>Bacillati</taxon>
        <taxon>Actinomycetota</taxon>
        <taxon>Actinomycetes</taxon>
        <taxon>Streptosporangiales</taxon>
        <taxon>Nocardiopsidaceae</taxon>
        <taxon>Thermobifida</taxon>
    </lineage>
</organism>
<dbReference type="InterPro" id="IPR016161">
    <property type="entry name" value="Ald_DH/histidinol_DH"/>
</dbReference>
<dbReference type="Proteomes" id="UP000265719">
    <property type="component" value="Chromosome"/>
</dbReference>
<dbReference type="Gene3D" id="3.40.309.10">
    <property type="entry name" value="Aldehyde Dehydrogenase, Chain A, domain 2"/>
    <property type="match status" value="1"/>
</dbReference>
<evidence type="ECO:0000313" key="4">
    <source>
        <dbReference type="EMBL" id="UOE22164.1"/>
    </source>
</evidence>
<dbReference type="Pfam" id="PF00171">
    <property type="entry name" value="Aldedh"/>
    <property type="match status" value="1"/>
</dbReference>
<dbReference type="InterPro" id="IPR016163">
    <property type="entry name" value="Ald_DH_C"/>
</dbReference>
<gene>
    <name evidence="4" type="ORF">NI17_020775</name>
</gene>
<dbReference type="KEGG" id="thao:NI17_020775"/>
<reference evidence="4" key="1">
    <citation type="submission" date="2020-10" db="EMBL/GenBank/DDBJ databases">
        <title>De novo genome project of the cellulose decomposer Thermobifida halotolerans type strain.</title>
        <authorList>
            <person name="Nagy I."/>
            <person name="Horvath B."/>
            <person name="Kukolya J."/>
            <person name="Nagy I."/>
            <person name="Orsini M."/>
        </authorList>
    </citation>
    <scope>NUCLEOTIDE SEQUENCE</scope>
    <source>
        <strain evidence="4">DSM 44931</strain>
    </source>
</reference>
<dbReference type="InterPro" id="IPR016162">
    <property type="entry name" value="Ald_DH_N"/>
</dbReference>
<keyword evidence="5" id="KW-1185">Reference proteome</keyword>
<dbReference type="PANTHER" id="PTHR42986:SF1">
    <property type="entry name" value="BENZALDEHYDE DEHYDROGENASE YFMT"/>
    <property type="match status" value="1"/>
</dbReference>
<dbReference type="InterPro" id="IPR015590">
    <property type="entry name" value="Aldehyde_DH_dom"/>
</dbReference>
<evidence type="ECO:0000256" key="3">
    <source>
        <dbReference type="ARBA" id="ARBA00023027"/>
    </source>
</evidence>
<name>A0A399FVL2_9ACTN</name>
<proteinExistence type="inferred from homology"/>
<dbReference type="GO" id="GO:0016620">
    <property type="term" value="F:oxidoreductase activity, acting on the aldehyde or oxo group of donors, NAD or NADP as acceptor"/>
    <property type="evidence" value="ECO:0007669"/>
    <property type="project" value="InterPro"/>
</dbReference>
<keyword evidence="3" id="KW-0520">NAD</keyword>
<protein>
    <submittedName>
        <fullName evidence="4">Aldehyde dehydrogenase family protein</fullName>
    </submittedName>
</protein>
<accession>A0A399FVL2</accession>
<evidence type="ECO:0000256" key="1">
    <source>
        <dbReference type="ARBA" id="ARBA00009986"/>
    </source>
</evidence>
<dbReference type="AlphaFoldDB" id="A0A399FVL2"/>
<dbReference type="FunFam" id="3.40.309.10:FF:000009">
    <property type="entry name" value="Aldehyde dehydrogenase A"/>
    <property type="match status" value="1"/>
</dbReference>
<evidence type="ECO:0000313" key="5">
    <source>
        <dbReference type="Proteomes" id="UP000265719"/>
    </source>
</evidence>
<dbReference type="OrthoDB" id="3802174at2"/>
<sequence>MPIGGHWREGSSGESRADTDPYRGDTLVETVLADASDVDEAYQTAQVAQRRWAEQLPSERAAVMRRAAEVMDRRKDLIVDWLIREAGSTVRKAEAEWLAARADFLEAASYPYRVEGRILPADVPGKESRVYRHPHGVVCVISPWNWPLQLSNRSLAPALAVGNAVVLKPASDTPVTGGLLLARILDEAGLPAGVLSVLVGRGSEIGDPVVRHPISRFVSFTGSTEVGEGILHKAGIRRVALELGGNGPLVVLDDADLDRALDAALFGSFFHQGQICMRANRIVVDDAVADEFTERFVERVSALRYGDPADPRTAVGPVINHSQLEAVRDKVERSRAAGATVAVSGEPTGPTGLVLPPHVVLGDNSVATAAEEVFGPVATLVRAHDEEHALKLANDTEHGLSSAVFTRDAERGVRFAQRVEAGMAHVNDHPVNDQANTAFGGEKASGLGRFGGEWAIEEFTTDQWVSVQHRPRAYSL</sequence>
<keyword evidence="2" id="KW-0560">Oxidoreductase</keyword>